<dbReference type="GO" id="GO:0000287">
    <property type="term" value="F:magnesium ion binding"/>
    <property type="evidence" value="ECO:0007669"/>
    <property type="project" value="UniProtKB-ARBA"/>
</dbReference>
<evidence type="ECO:0000259" key="7">
    <source>
        <dbReference type="SMART" id="SM00861"/>
    </source>
</evidence>
<dbReference type="InterPro" id="IPR005477">
    <property type="entry name" value="Dxylulose-5-P_synthase"/>
</dbReference>
<dbReference type="Proteomes" id="UP000294513">
    <property type="component" value="Unassembled WGS sequence"/>
</dbReference>
<feature type="non-terminal residue" evidence="8">
    <location>
        <position position="1"/>
    </location>
</feature>
<organism evidence="8 9">
    <name type="scientific">Actinomadura rubrisoli</name>
    <dbReference type="NCBI Taxonomy" id="2530368"/>
    <lineage>
        <taxon>Bacteria</taxon>
        <taxon>Bacillati</taxon>
        <taxon>Actinomycetota</taxon>
        <taxon>Actinomycetes</taxon>
        <taxon>Streptosporangiales</taxon>
        <taxon>Thermomonosporaceae</taxon>
        <taxon>Actinomadura</taxon>
    </lineage>
</organism>
<feature type="domain" description="Transketolase-like pyrimidine-binding" evidence="7">
    <location>
        <begin position="155"/>
        <end position="281"/>
    </location>
</feature>
<comment type="caution">
    <text evidence="8">The sequence shown here is derived from an EMBL/GenBank/DDBJ whole genome shotgun (WGS) entry which is preliminary data.</text>
</comment>
<dbReference type="InterPro" id="IPR005475">
    <property type="entry name" value="Transketolase-like_Pyr-bd"/>
</dbReference>
<proteinExistence type="predicted"/>
<comment type="cofactor">
    <cofactor evidence="2">
        <name>thiamine diphosphate</name>
        <dbReference type="ChEBI" id="CHEBI:58937"/>
    </cofactor>
</comment>
<dbReference type="GO" id="GO:0019288">
    <property type="term" value="P:isopentenyl diphosphate biosynthetic process, methylerythritol 4-phosphate pathway"/>
    <property type="evidence" value="ECO:0007669"/>
    <property type="project" value="TreeGrafter"/>
</dbReference>
<accession>A0A4R4ZHU2</accession>
<evidence type="ECO:0000256" key="2">
    <source>
        <dbReference type="ARBA" id="ARBA00001964"/>
    </source>
</evidence>
<dbReference type="PANTHER" id="PTHR43322:SF5">
    <property type="entry name" value="1-DEOXY-D-XYLULOSE-5-PHOSPHATE SYNTHASE, CHLOROPLASTIC"/>
    <property type="match status" value="1"/>
</dbReference>
<dbReference type="PANTHER" id="PTHR43322">
    <property type="entry name" value="1-D-DEOXYXYLULOSE 5-PHOSPHATE SYNTHASE-RELATED"/>
    <property type="match status" value="1"/>
</dbReference>
<dbReference type="GO" id="GO:0005829">
    <property type="term" value="C:cytosol"/>
    <property type="evidence" value="ECO:0007669"/>
    <property type="project" value="TreeGrafter"/>
</dbReference>
<dbReference type="InterPro" id="IPR029061">
    <property type="entry name" value="THDP-binding"/>
</dbReference>
<keyword evidence="9" id="KW-1185">Reference proteome</keyword>
<comment type="cofactor">
    <cofactor evidence="1">
        <name>Mg(2+)</name>
        <dbReference type="ChEBI" id="CHEBI:18420"/>
    </cofactor>
</comment>
<dbReference type="Gene3D" id="3.40.50.970">
    <property type="match status" value="2"/>
</dbReference>
<reference evidence="8 9" key="1">
    <citation type="submission" date="2019-03" db="EMBL/GenBank/DDBJ databases">
        <title>Draft genome sequences of novel Actinobacteria.</title>
        <authorList>
            <person name="Sahin N."/>
            <person name="Ay H."/>
            <person name="Saygin H."/>
        </authorList>
    </citation>
    <scope>NUCLEOTIDE SEQUENCE [LARGE SCALE GENOMIC DNA]</scope>
    <source>
        <strain evidence="8 9">H3C3</strain>
    </source>
</reference>
<evidence type="ECO:0000256" key="1">
    <source>
        <dbReference type="ARBA" id="ARBA00001946"/>
    </source>
</evidence>
<evidence type="ECO:0000256" key="6">
    <source>
        <dbReference type="ARBA" id="ARBA00023052"/>
    </source>
</evidence>
<dbReference type="EMBL" id="SMKU01000758">
    <property type="protein sequence ID" value="TDD58005.1"/>
    <property type="molecule type" value="Genomic_DNA"/>
</dbReference>
<dbReference type="SMART" id="SM00861">
    <property type="entry name" value="Transket_pyr"/>
    <property type="match status" value="1"/>
</dbReference>
<dbReference type="RefSeq" id="WP_279499839.1">
    <property type="nucleotide sequence ID" value="NZ_SMKU01000758.1"/>
</dbReference>
<dbReference type="InterPro" id="IPR020826">
    <property type="entry name" value="Transketolase_BS"/>
</dbReference>
<dbReference type="PROSITE" id="PS00802">
    <property type="entry name" value="TRANSKETOLASE_2"/>
    <property type="match status" value="1"/>
</dbReference>
<evidence type="ECO:0000313" key="9">
    <source>
        <dbReference type="Proteomes" id="UP000294513"/>
    </source>
</evidence>
<gene>
    <name evidence="8" type="ORF">E1298_47315</name>
</gene>
<evidence type="ECO:0000256" key="3">
    <source>
        <dbReference type="ARBA" id="ARBA00011738"/>
    </source>
</evidence>
<dbReference type="GO" id="GO:0016114">
    <property type="term" value="P:terpenoid biosynthetic process"/>
    <property type="evidence" value="ECO:0007669"/>
    <property type="project" value="InterPro"/>
</dbReference>
<dbReference type="GO" id="GO:0008661">
    <property type="term" value="F:1-deoxy-D-xylulose-5-phosphate synthase activity"/>
    <property type="evidence" value="ECO:0007669"/>
    <property type="project" value="InterPro"/>
</dbReference>
<dbReference type="Pfam" id="PF13292">
    <property type="entry name" value="DXP_synthase_N"/>
    <property type="match status" value="2"/>
</dbReference>
<keyword evidence="4" id="KW-0808">Transferase</keyword>
<dbReference type="AlphaFoldDB" id="A0A4R4ZHU2"/>
<feature type="non-terminal residue" evidence="8">
    <location>
        <position position="281"/>
    </location>
</feature>
<sequence>GDGALTGGLAWEGLNNLAAAPERPVIIVLNDNGRSYSPTVGGIAHHLAGLRDRHRRKGSPLPVGHPIEGKSLFEQLGLSYIGPVDGHDLAELERALRHAAGLGRTVVVHCVTEKGRGYTPAEQDQADHMHGIGVLDPATGRPPAKPAKPATASAESWTSVFGQEITRIGERRPRVVALTAAMPHPVGLTAFAERFPGRVFDVGIAEQQAVCSAAGLAMAGLHPVVCIYATFLNRAFDQVLMDVALHRLPVTFVLDRAGITGPDGASHHGIWDASILSAVPG</sequence>
<name>A0A4R4ZHU2_9ACTN</name>
<comment type="subunit">
    <text evidence="3">Homodimer.</text>
</comment>
<dbReference type="CDD" id="cd07033">
    <property type="entry name" value="TPP_PYR_DXS_TK_like"/>
    <property type="match status" value="1"/>
</dbReference>
<keyword evidence="6" id="KW-0786">Thiamine pyrophosphate</keyword>
<protein>
    <submittedName>
        <fullName evidence="8">1-deoxy-D-xylulose-5-phosphate synthase</fullName>
    </submittedName>
</protein>
<evidence type="ECO:0000256" key="4">
    <source>
        <dbReference type="ARBA" id="ARBA00022679"/>
    </source>
</evidence>
<evidence type="ECO:0000313" key="8">
    <source>
        <dbReference type="EMBL" id="TDD58005.1"/>
    </source>
</evidence>
<keyword evidence="5" id="KW-0460">Magnesium</keyword>
<evidence type="ECO:0000256" key="5">
    <source>
        <dbReference type="ARBA" id="ARBA00022842"/>
    </source>
</evidence>
<dbReference type="SUPFAM" id="SSF52518">
    <property type="entry name" value="Thiamin diphosphate-binding fold (THDP-binding)"/>
    <property type="match status" value="2"/>
</dbReference>
<dbReference type="Pfam" id="PF02779">
    <property type="entry name" value="Transket_pyr"/>
    <property type="match status" value="1"/>
</dbReference>